<evidence type="ECO:0000259" key="1">
    <source>
        <dbReference type="Pfam" id="PF01494"/>
    </source>
</evidence>
<dbReference type="PANTHER" id="PTHR46865:SF2">
    <property type="entry name" value="MONOOXYGENASE"/>
    <property type="match status" value="1"/>
</dbReference>
<name>A0ABW8LIQ6_9ACTN</name>
<evidence type="ECO:0000313" key="3">
    <source>
        <dbReference type="Proteomes" id="UP001620295"/>
    </source>
</evidence>
<dbReference type="InterPro" id="IPR036188">
    <property type="entry name" value="FAD/NAD-bd_sf"/>
</dbReference>
<dbReference type="InterPro" id="IPR002938">
    <property type="entry name" value="FAD-bd"/>
</dbReference>
<evidence type="ECO:0000313" key="2">
    <source>
        <dbReference type="EMBL" id="MFK4265438.1"/>
    </source>
</evidence>
<keyword evidence="2" id="KW-0503">Monooxygenase</keyword>
<dbReference type="PANTHER" id="PTHR46865">
    <property type="entry name" value="OXIDOREDUCTASE-RELATED"/>
    <property type="match status" value="1"/>
</dbReference>
<dbReference type="RefSeq" id="WP_358636611.1">
    <property type="nucleotide sequence ID" value="NZ_JBFACG010000005.1"/>
</dbReference>
<comment type="caution">
    <text evidence="2">The sequence shown here is derived from an EMBL/GenBank/DDBJ whole genome shotgun (WGS) entry which is preliminary data.</text>
</comment>
<gene>
    <name evidence="2" type="ORF">ACI2L5_10895</name>
</gene>
<keyword evidence="2" id="KW-0560">Oxidoreductase</keyword>
<dbReference type="Gene3D" id="3.50.50.60">
    <property type="entry name" value="FAD/NAD(P)-binding domain"/>
    <property type="match status" value="1"/>
</dbReference>
<dbReference type="Pfam" id="PF01494">
    <property type="entry name" value="FAD_binding_3"/>
    <property type="match status" value="1"/>
</dbReference>
<reference evidence="2 3" key="1">
    <citation type="submission" date="2024-11" db="EMBL/GenBank/DDBJ databases">
        <title>The Natural Products Discovery Center: Release of the First 8490 Sequenced Strains for Exploring Actinobacteria Biosynthetic Diversity.</title>
        <authorList>
            <person name="Kalkreuter E."/>
            <person name="Kautsar S.A."/>
            <person name="Yang D."/>
            <person name="Bader C.D."/>
            <person name="Teijaro C.N."/>
            <person name="Fluegel L."/>
            <person name="Davis C.M."/>
            <person name="Simpson J.R."/>
            <person name="Lauterbach L."/>
            <person name="Steele A.D."/>
            <person name="Gui C."/>
            <person name="Meng S."/>
            <person name="Li G."/>
            <person name="Viehrig K."/>
            <person name="Ye F."/>
            <person name="Su P."/>
            <person name="Kiefer A.F."/>
            <person name="Nichols A."/>
            <person name="Cepeda A.J."/>
            <person name="Yan W."/>
            <person name="Fan B."/>
            <person name="Jiang Y."/>
            <person name="Adhikari A."/>
            <person name="Zheng C.-J."/>
            <person name="Schuster L."/>
            <person name="Cowan T.M."/>
            <person name="Smanski M.J."/>
            <person name="Chevrette M.G."/>
            <person name="De Carvalho L.P.S."/>
            <person name="Shen B."/>
        </authorList>
    </citation>
    <scope>NUCLEOTIDE SEQUENCE [LARGE SCALE GENOMIC DNA]</scope>
    <source>
        <strain evidence="2 3">NPDC020863</strain>
    </source>
</reference>
<dbReference type="Proteomes" id="UP001620295">
    <property type="component" value="Unassembled WGS sequence"/>
</dbReference>
<accession>A0ABW8LIQ6</accession>
<dbReference type="InterPro" id="IPR051704">
    <property type="entry name" value="FAD_aromatic-hydroxylase"/>
</dbReference>
<keyword evidence="3" id="KW-1185">Reference proteome</keyword>
<dbReference type="GO" id="GO:0004497">
    <property type="term" value="F:monooxygenase activity"/>
    <property type="evidence" value="ECO:0007669"/>
    <property type="project" value="UniProtKB-KW"/>
</dbReference>
<dbReference type="EMBL" id="JBJDQH010000003">
    <property type="protein sequence ID" value="MFK4265438.1"/>
    <property type="molecule type" value="Genomic_DNA"/>
</dbReference>
<dbReference type="PRINTS" id="PR00420">
    <property type="entry name" value="RNGMNOXGNASE"/>
</dbReference>
<sequence>MSTKANPTVLISGAGIAGTTLAYWLARHGLRPTIVERAAGLRSSGNPVDVRGPAVEVAERMGVMPRLRQARTQVTAMSFVNGSGRQVGRVNMRALQWASDSREVEVTRSDLAAILYEASRGSAEVLFDDTMTALRQDGDGVDVTFERAAPRRFDLVVGADGLHSTTRRLAFGPESDFVRHTGLYVATMPLDGPVDSPHDVVIHNAPGRMASLHPVHGRALAAFIFRHSAVAGFNHRDLAQHKRILADAYADDGWRVPELLDRARAAEDLWFDSVSQVRLDSWANGRIALLGDAASSVSLFGDGSTLAMAGAHTLAEELAATPNDPQAAFARYETRHRTLVDPRQGSVTTAAALMVPATRAGVAVRNMASRLWPAAAAASWIRGRITPSRKSVPAMV</sequence>
<proteinExistence type="predicted"/>
<dbReference type="Gene3D" id="3.30.9.10">
    <property type="entry name" value="D-Amino Acid Oxidase, subunit A, domain 2"/>
    <property type="match status" value="1"/>
</dbReference>
<organism evidence="2 3">
    <name type="scientific">Streptomyces milbemycinicus</name>
    <dbReference type="NCBI Taxonomy" id="476552"/>
    <lineage>
        <taxon>Bacteria</taxon>
        <taxon>Bacillati</taxon>
        <taxon>Actinomycetota</taxon>
        <taxon>Actinomycetes</taxon>
        <taxon>Kitasatosporales</taxon>
        <taxon>Streptomycetaceae</taxon>
        <taxon>Streptomyces</taxon>
    </lineage>
</organism>
<dbReference type="SUPFAM" id="SSF51905">
    <property type="entry name" value="FAD/NAD(P)-binding domain"/>
    <property type="match status" value="1"/>
</dbReference>
<feature type="domain" description="FAD-binding" evidence="1">
    <location>
        <begin position="8"/>
        <end position="333"/>
    </location>
</feature>
<protein>
    <submittedName>
        <fullName evidence="2">FAD-dependent monooxygenase</fullName>
    </submittedName>
</protein>